<reference evidence="5" key="2">
    <citation type="submission" date="2010-03" db="EMBL/GenBank/DDBJ databases">
        <title>The genome sequence of Coccidioides posadasii strain Silveira.</title>
        <authorList>
            <consortium name="The Broad Institute Genome Sequencing Center for Infectious Disease"/>
            <person name="Neafsey D."/>
            <person name="Orbach M."/>
            <person name="Henn M.R."/>
            <person name="Cole G.T."/>
            <person name="Galgiani J."/>
            <person name="Gardner M.J."/>
            <person name="Kirkland T.N."/>
            <person name="Taylor J.W."/>
            <person name="Young S.K."/>
            <person name="Zeng Q."/>
            <person name="Koehrsen M."/>
            <person name="Alvarado L."/>
            <person name="Berlin A."/>
            <person name="Borenstein D."/>
            <person name="Chapman S.B."/>
            <person name="Chen Z."/>
            <person name="Engels R."/>
            <person name="Freedman E."/>
            <person name="Gellesch M."/>
            <person name="Goldberg J."/>
            <person name="Griggs A."/>
            <person name="Gujja S."/>
            <person name="Heilman E."/>
            <person name="Heiman D."/>
            <person name="Howarth C."/>
            <person name="Jen D."/>
            <person name="Larson L."/>
            <person name="Mehta T."/>
            <person name="Neiman D."/>
            <person name="Park D."/>
            <person name="Pearson M."/>
            <person name="Richards J."/>
            <person name="Roberts A."/>
            <person name="Saif S."/>
            <person name="Shea T."/>
            <person name="Shenoy N."/>
            <person name="Sisk P."/>
            <person name="Stolte C."/>
            <person name="Sykes S."/>
            <person name="Walk T."/>
            <person name="White J."/>
            <person name="Yandava C."/>
            <person name="Haas B."/>
            <person name="Nusbaum C."/>
            <person name="Birren B."/>
        </authorList>
    </citation>
    <scope>NUCLEOTIDE SEQUENCE [LARGE SCALE GENOMIC DNA]</scope>
    <source>
        <strain evidence="5">RMSCC 757 / Silveira</strain>
    </source>
</reference>
<evidence type="ECO:0000256" key="1">
    <source>
        <dbReference type="ARBA" id="ARBA00007381"/>
    </source>
</evidence>
<evidence type="ECO:0000256" key="2">
    <source>
        <dbReference type="ARBA" id="ARBA00022741"/>
    </source>
</evidence>
<dbReference type="Proteomes" id="UP000002497">
    <property type="component" value="Unassembled WGS sequence"/>
</dbReference>
<dbReference type="STRING" id="443226.E9DG06"/>
<accession>E9DG06</accession>
<dbReference type="AlphaFoldDB" id="E9DG06"/>
<name>E9DG06_COCPS</name>
<gene>
    <name evidence="4" type="ORF">CPSG_08755</name>
</gene>
<dbReference type="SUPFAM" id="SSF53067">
    <property type="entry name" value="Actin-like ATPase domain"/>
    <property type="match status" value="1"/>
</dbReference>
<proteinExistence type="inferred from homology"/>
<dbReference type="Gene3D" id="3.30.420.40">
    <property type="match status" value="1"/>
</dbReference>
<dbReference type="VEuPathDB" id="FungiDB:D8B26_001097"/>
<dbReference type="Pfam" id="PF00012">
    <property type="entry name" value="HSP70"/>
    <property type="match status" value="1"/>
</dbReference>
<sequence length="122" mass="13831">MVLTKMGKTAESHLGGTINNAGITMPAYFNNSQHQAIKNASFITDFNIFYILNKLNIIMIMHDFRLNYYLAVRHSMYFRNAAEGSQLLLQILASYATSLPALQISKAIYRLLCKIHFAKQAL</sequence>
<evidence type="ECO:0000256" key="3">
    <source>
        <dbReference type="ARBA" id="ARBA00022840"/>
    </source>
</evidence>
<keyword evidence="2" id="KW-0547">Nucleotide-binding</keyword>
<dbReference type="HOGENOM" id="CLU_2026499_0_0_1"/>
<evidence type="ECO:0000313" key="5">
    <source>
        <dbReference type="Proteomes" id="UP000002497"/>
    </source>
</evidence>
<organism evidence="5">
    <name type="scientific">Coccidioides posadasii (strain RMSCC 757 / Silveira)</name>
    <name type="common">Valley fever fungus</name>
    <dbReference type="NCBI Taxonomy" id="443226"/>
    <lineage>
        <taxon>Eukaryota</taxon>
        <taxon>Fungi</taxon>
        <taxon>Dikarya</taxon>
        <taxon>Ascomycota</taxon>
        <taxon>Pezizomycotina</taxon>
        <taxon>Eurotiomycetes</taxon>
        <taxon>Eurotiomycetidae</taxon>
        <taxon>Onygenales</taxon>
        <taxon>Onygenaceae</taxon>
        <taxon>Coccidioides</taxon>
    </lineage>
</organism>
<dbReference type="InterPro" id="IPR043129">
    <property type="entry name" value="ATPase_NBD"/>
</dbReference>
<dbReference type="VEuPathDB" id="FungiDB:CPSG_08755"/>
<reference evidence="5" key="1">
    <citation type="journal article" date="2010" name="Genome Res.">
        <title>Population genomic sequencing of Coccidioides fungi reveals recent hybridization and transposon control.</title>
        <authorList>
            <person name="Neafsey D.E."/>
            <person name="Barker B.M."/>
            <person name="Sharpton T.J."/>
            <person name="Stajich J.E."/>
            <person name="Park D.J."/>
            <person name="Whiston E."/>
            <person name="Hung C.-Y."/>
            <person name="McMahan C."/>
            <person name="White J."/>
            <person name="Sykes S."/>
            <person name="Heiman D."/>
            <person name="Young S."/>
            <person name="Zeng Q."/>
            <person name="Abouelleil A."/>
            <person name="Aftuck L."/>
            <person name="Bessette D."/>
            <person name="Brown A."/>
            <person name="FitzGerald M."/>
            <person name="Lui A."/>
            <person name="Macdonald J.P."/>
            <person name="Priest M."/>
            <person name="Orbach M.J."/>
            <person name="Galgiani J.N."/>
            <person name="Kirkland T.N."/>
            <person name="Cole G.T."/>
            <person name="Birren B.W."/>
            <person name="Henn M.R."/>
            <person name="Taylor J.W."/>
            <person name="Rounsley S.D."/>
        </authorList>
    </citation>
    <scope>NUCLEOTIDE SEQUENCE [LARGE SCALE GENOMIC DNA]</scope>
    <source>
        <strain evidence="5">RMSCC 757 / Silveira</strain>
    </source>
</reference>
<keyword evidence="3" id="KW-0067">ATP-binding</keyword>
<protein>
    <submittedName>
        <fullName evidence="4">Uncharacterized protein</fullName>
    </submittedName>
</protein>
<dbReference type="GO" id="GO:0005524">
    <property type="term" value="F:ATP binding"/>
    <property type="evidence" value="ECO:0007669"/>
    <property type="project" value="UniProtKB-KW"/>
</dbReference>
<dbReference type="EMBL" id="GL636504">
    <property type="protein sequence ID" value="EFW14748.1"/>
    <property type="molecule type" value="Genomic_DNA"/>
</dbReference>
<dbReference type="OMA" id="LCKIHFA"/>
<dbReference type="PANTHER" id="PTHR19375">
    <property type="entry name" value="HEAT SHOCK PROTEIN 70KDA"/>
    <property type="match status" value="1"/>
</dbReference>
<dbReference type="FunFam" id="3.30.420.40:FF:000028">
    <property type="entry name" value="heat shock 70 kDa protein-like"/>
    <property type="match status" value="1"/>
</dbReference>
<evidence type="ECO:0000313" key="4">
    <source>
        <dbReference type="EMBL" id="EFW14748.1"/>
    </source>
</evidence>
<dbReference type="InterPro" id="IPR013126">
    <property type="entry name" value="Hsp_70_fam"/>
</dbReference>
<keyword evidence="5" id="KW-1185">Reference proteome</keyword>
<comment type="similarity">
    <text evidence="1">Belongs to the heat shock protein 70 family.</text>
</comment>
<dbReference type="GO" id="GO:0140662">
    <property type="term" value="F:ATP-dependent protein folding chaperone"/>
    <property type="evidence" value="ECO:0007669"/>
    <property type="project" value="InterPro"/>
</dbReference>